<dbReference type="AlphaFoldDB" id="A0AAV7T2Q1"/>
<accession>A0AAV7T2Q1</accession>
<dbReference type="EMBL" id="JANPWB010000007">
    <property type="protein sequence ID" value="KAJ1170366.1"/>
    <property type="molecule type" value="Genomic_DNA"/>
</dbReference>
<evidence type="ECO:0000313" key="2">
    <source>
        <dbReference type="Proteomes" id="UP001066276"/>
    </source>
</evidence>
<evidence type="ECO:0000313" key="1">
    <source>
        <dbReference type="EMBL" id="KAJ1170366.1"/>
    </source>
</evidence>
<organism evidence="1 2">
    <name type="scientific">Pleurodeles waltl</name>
    <name type="common">Iberian ribbed newt</name>
    <dbReference type="NCBI Taxonomy" id="8319"/>
    <lineage>
        <taxon>Eukaryota</taxon>
        <taxon>Metazoa</taxon>
        <taxon>Chordata</taxon>
        <taxon>Craniata</taxon>
        <taxon>Vertebrata</taxon>
        <taxon>Euteleostomi</taxon>
        <taxon>Amphibia</taxon>
        <taxon>Batrachia</taxon>
        <taxon>Caudata</taxon>
        <taxon>Salamandroidea</taxon>
        <taxon>Salamandridae</taxon>
        <taxon>Pleurodelinae</taxon>
        <taxon>Pleurodeles</taxon>
    </lineage>
</organism>
<dbReference type="Proteomes" id="UP001066276">
    <property type="component" value="Chromosome 4_1"/>
</dbReference>
<protein>
    <submittedName>
        <fullName evidence="1">Uncharacterized protein</fullName>
    </submittedName>
</protein>
<gene>
    <name evidence="1" type="ORF">NDU88_002243</name>
</gene>
<proteinExistence type="predicted"/>
<sequence length="120" mass="13012">MPSQAAAWCNLAVCAQLGRGQSPPTCSGFSTRTHCPCVPWPHSAQWHILQLPAAPPECLYLALPHLAIVPRPHSVQRHDLWLPATPPQDLRLAPPSQHLLLLPDMPCFGAVRPSAAAAHF</sequence>
<comment type="caution">
    <text evidence="1">The sequence shown here is derived from an EMBL/GenBank/DDBJ whole genome shotgun (WGS) entry which is preliminary data.</text>
</comment>
<name>A0AAV7T2Q1_PLEWA</name>
<reference evidence="1" key="1">
    <citation type="journal article" date="2022" name="bioRxiv">
        <title>Sequencing and chromosome-scale assembly of the giantPleurodeles waltlgenome.</title>
        <authorList>
            <person name="Brown T."/>
            <person name="Elewa A."/>
            <person name="Iarovenko S."/>
            <person name="Subramanian E."/>
            <person name="Araus A.J."/>
            <person name="Petzold A."/>
            <person name="Susuki M."/>
            <person name="Suzuki K.-i.T."/>
            <person name="Hayashi T."/>
            <person name="Toyoda A."/>
            <person name="Oliveira C."/>
            <person name="Osipova E."/>
            <person name="Leigh N.D."/>
            <person name="Simon A."/>
            <person name="Yun M.H."/>
        </authorList>
    </citation>
    <scope>NUCLEOTIDE SEQUENCE</scope>
    <source>
        <strain evidence="1">20211129_DDA</strain>
        <tissue evidence="1">Liver</tissue>
    </source>
</reference>
<keyword evidence="2" id="KW-1185">Reference proteome</keyword>